<comment type="caution">
    <text evidence="4">The sequence shown here is derived from an EMBL/GenBank/DDBJ whole genome shotgun (WGS) entry which is preliminary data.</text>
</comment>
<evidence type="ECO:0000256" key="1">
    <source>
        <dbReference type="SAM" id="Coils"/>
    </source>
</evidence>
<name>A0ABQ8G9R8_9PEZI</name>
<evidence type="ECO:0000256" key="3">
    <source>
        <dbReference type="SAM" id="Phobius"/>
    </source>
</evidence>
<dbReference type="Proteomes" id="UP000774617">
    <property type="component" value="Unassembled WGS sequence"/>
</dbReference>
<feature type="compositionally biased region" description="Pro residues" evidence="2">
    <location>
        <begin position="737"/>
        <end position="748"/>
    </location>
</feature>
<feature type="region of interest" description="Disordered" evidence="2">
    <location>
        <begin position="784"/>
        <end position="803"/>
    </location>
</feature>
<dbReference type="InterPro" id="IPR011990">
    <property type="entry name" value="TPR-like_helical_dom_sf"/>
</dbReference>
<organism evidence="4 5">
    <name type="scientific">Macrophomina phaseolina</name>
    <dbReference type="NCBI Taxonomy" id="35725"/>
    <lineage>
        <taxon>Eukaryota</taxon>
        <taxon>Fungi</taxon>
        <taxon>Dikarya</taxon>
        <taxon>Ascomycota</taxon>
        <taxon>Pezizomycotina</taxon>
        <taxon>Dothideomycetes</taxon>
        <taxon>Dothideomycetes incertae sedis</taxon>
        <taxon>Botryosphaeriales</taxon>
        <taxon>Botryosphaeriaceae</taxon>
        <taxon>Macrophomina</taxon>
    </lineage>
</organism>
<feature type="compositionally biased region" description="Basic and acidic residues" evidence="2">
    <location>
        <begin position="682"/>
        <end position="693"/>
    </location>
</feature>
<feature type="coiled-coil region" evidence="1">
    <location>
        <begin position="160"/>
        <end position="187"/>
    </location>
</feature>
<proteinExistence type="predicted"/>
<keyword evidence="3" id="KW-0812">Transmembrane</keyword>
<protein>
    <recommendedName>
        <fullName evidence="6">Pentatricopeptide repeat protein</fullName>
    </recommendedName>
</protein>
<feature type="region of interest" description="Disordered" evidence="2">
    <location>
        <begin position="682"/>
        <end position="776"/>
    </location>
</feature>
<accession>A0ABQ8G9R8</accession>
<evidence type="ECO:0000313" key="5">
    <source>
        <dbReference type="Proteomes" id="UP000774617"/>
    </source>
</evidence>
<evidence type="ECO:0000256" key="2">
    <source>
        <dbReference type="SAM" id="MobiDB-lite"/>
    </source>
</evidence>
<evidence type="ECO:0000313" key="4">
    <source>
        <dbReference type="EMBL" id="KAH7046782.1"/>
    </source>
</evidence>
<sequence>MQKLWSRTLRATKCTCRCHQCLSYSTAVVRRTTTAARRRFPALPSSTILYSAIFACAAVADGHAKQQRRDRWDHAIQEAKGELVPGGADADTRALEGREAEDMPERARRDMEVKDAARDFDDGFPDLDTVNPQDLAVLLQQAASGAENVEAAEKLMRTRLDKARRIRGAEQRQYEATEKELLEWENAQKYTMLQARRPEWPENTGPPFDPNSFPPQSLYASDSRKIEGLKSRWTRRKLQTMNLSMAKLILRMCEHEDLGMYPLMRKWDPTLPECWIPDNVYWVAMKEPERRNKLLDQVNSFLASTKMPAREERVPEYKPIFGKYPFYEQDPEGDFHRKCHSMNKRIFETFDKCFKGEINVPTLVSSVCEELMVSSAPPNITTYNALLLGFTRLRQGTLANFVLDSFHEVNMRPDEITCAAALTHYINTSDSRNFTRFLQLMTGLSTSSYALMLARPSLSLSHPSTLQKLQNRVFRHPRRPDRLVQKTRPTPRVMNAVVAGLLKFHGLERTIDICASMAADGWGFDADGLTRFLHACAERSDWDAGWAVWLQLQRLRRLRPPDRPLGRDAYLHMLGLCWKCDKVGVFEQVLQEAEEVAGYRAGALEKDFEKMRRRGLDVFDAAAERRREWLLRHDMAAKFEAEGKLVARLNGEAEGREAGADAGGSAPKDKSVEELMVEAEANVREELERERRTAAAAVEEGEEVSANGAASTAPVGKWRRRPDDGFGQYDDEIAWHAPPPPPPPPPPSSSSLEALQQSRPTTESASLKIENEDNTVGVTIRRVASAKREKKGGKDDDDDWALD</sequence>
<feature type="compositionally biased region" description="Polar residues" evidence="2">
    <location>
        <begin position="752"/>
        <end position="765"/>
    </location>
</feature>
<keyword evidence="1" id="KW-0175">Coiled coil</keyword>
<feature type="transmembrane region" description="Helical" evidence="3">
    <location>
        <begin position="40"/>
        <end position="60"/>
    </location>
</feature>
<keyword evidence="3" id="KW-0472">Membrane</keyword>
<feature type="compositionally biased region" description="Low complexity" evidence="2">
    <location>
        <begin position="694"/>
        <end position="711"/>
    </location>
</feature>
<dbReference type="EMBL" id="JAGTJR010000017">
    <property type="protein sequence ID" value="KAH7046782.1"/>
    <property type="molecule type" value="Genomic_DNA"/>
</dbReference>
<keyword evidence="5" id="KW-1185">Reference proteome</keyword>
<gene>
    <name evidence="4" type="ORF">B0J12DRAFT_138985</name>
</gene>
<reference evidence="4 5" key="1">
    <citation type="journal article" date="2021" name="Nat. Commun.">
        <title>Genetic determinants of endophytism in the Arabidopsis root mycobiome.</title>
        <authorList>
            <person name="Mesny F."/>
            <person name="Miyauchi S."/>
            <person name="Thiergart T."/>
            <person name="Pickel B."/>
            <person name="Atanasova L."/>
            <person name="Karlsson M."/>
            <person name="Huettel B."/>
            <person name="Barry K.W."/>
            <person name="Haridas S."/>
            <person name="Chen C."/>
            <person name="Bauer D."/>
            <person name="Andreopoulos W."/>
            <person name="Pangilinan J."/>
            <person name="LaButti K."/>
            <person name="Riley R."/>
            <person name="Lipzen A."/>
            <person name="Clum A."/>
            <person name="Drula E."/>
            <person name="Henrissat B."/>
            <person name="Kohler A."/>
            <person name="Grigoriev I.V."/>
            <person name="Martin F.M."/>
            <person name="Hacquard S."/>
        </authorList>
    </citation>
    <scope>NUCLEOTIDE SEQUENCE [LARGE SCALE GENOMIC DNA]</scope>
    <source>
        <strain evidence="4 5">MPI-SDFR-AT-0080</strain>
    </source>
</reference>
<evidence type="ECO:0008006" key="6">
    <source>
        <dbReference type="Google" id="ProtNLM"/>
    </source>
</evidence>
<keyword evidence="3" id="KW-1133">Transmembrane helix</keyword>
<dbReference type="Gene3D" id="1.25.40.10">
    <property type="entry name" value="Tetratricopeptide repeat domain"/>
    <property type="match status" value="1"/>
</dbReference>